<dbReference type="Pfam" id="PF13560">
    <property type="entry name" value="HTH_31"/>
    <property type="match status" value="1"/>
</dbReference>
<reference evidence="4 5" key="1">
    <citation type="submission" date="2017-09" db="EMBL/GenBank/DDBJ databases">
        <authorList>
            <person name="Lee N."/>
            <person name="Cho B.-K."/>
        </authorList>
    </citation>
    <scope>NUCLEOTIDE SEQUENCE [LARGE SCALE GENOMIC DNA]</scope>
    <source>
        <strain evidence="4 5">ATCC 19740</strain>
    </source>
</reference>
<dbReference type="Gene3D" id="1.25.40.10">
    <property type="entry name" value="Tetratricopeptide repeat domain"/>
    <property type="match status" value="1"/>
</dbReference>
<keyword evidence="5" id="KW-1185">Reference proteome</keyword>
<dbReference type="InterPro" id="IPR001387">
    <property type="entry name" value="Cro/C1-type_HTH"/>
</dbReference>
<dbReference type="EMBL" id="CP023693">
    <property type="protein sequence ID" value="QEV33224.1"/>
    <property type="molecule type" value="Genomic_DNA"/>
</dbReference>
<dbReference type="PANTHER" id="PTHR46797:SF1">
    <property type="entry name" value="METHYLPHOSPHONATE SYNTHASE"/>
    <property type="match status" value="1"/>
</dbReference>
<sequence length="428" mass="46822">MATRPLFGSPRIPERRRTASRQRCTVLEQPGFGKRLRQLRQQRGISQVTLAGTGMSAAYLSRLESGSRRPTEHAVGYLAERLGISVDMFEDDRPEDSLTEVVAVVAAMPERDLDAGTGTLLTEALEAAGEADDLTRWHALAQLARVHEVLGDFRREREALAGLDELGRRLGRAALQGRARLRLAHCDRDLGDVKSARDAVVEVLGDERRMRISAADSVRARLLLASCQAELGDLAEAARLVDEVCGSLEGAGGALAAQAYWSAATVAARQGNDARAAECLTRAMEVVDSRDDLTLWLRLRLAGASLSLAADPPRTAEAEEFLEAAEPALRLIGSPRHQQEMCFLQAKLAFHQGRPERTEELLASGEDGKHLLSYRDQVRFDVLRSLVALRSGDRGVLDRLREIAAQVQTANMPDLAAEVWRTVAQNTI</sequence>
<dbReference type="InterPro" id="IPR010982">
    <property type="entry name" value="Lambda_DNA-bd_dom_sf"/>
</dbReference>
<evidence type="ECO:0000256" key="2">
    <source>
        <dbReference type="SAM" id="MobiDB-lite"/>
    </source>
</evidence>
<keyword evidence="1" id="KW-0238">DNA-binding</keyword>
<dbReference type="CDD" id="cd00093">
    <property type="entry name" value="HTH_XRE"/>
    <property type="match status" value="1"/>
</dbReference>
<dbReference type="PANTHER" id="PTHR46797">
    <property type="entry name" value="HTH-TYPE TRANSCRIPTIONAL REGULATOR"/>
    <property type="match status" value="1"/>
</dbReference>
<name>A0ABX6BDY8_9ACTN</name>
<organism evidence="4 5">
    <name type="scientific">Streptomyces cinereoruber</name>
    <dbReference type="NCBI Taxonomy" id="67260"/>
    <lineage>
        <taxon>Bacteria</taxon>
        <taxon>Bacillati</taxon>
        <taxon>Actinomycetota</taxon>
        <taxon>Actinomycetes</taxon>
        <taxon>Kitasatosporales</taxon>
        <taxon>Streptomycetaceae</taxon>
        <taxon>Streptomyces</taxon>
    </lineage>
</organism>
<gene>
    <name evidence="4" type="ORF">CP977_14500</name>
</gene>
<dbReference type="SUPFAM" id="SSF47413">
    <property type="entry name" value="lambda repressor-like DNA-binding domains"/>
    <property type="match status" value="1"/>
</dbReference>
<feature type="region of interest" description="Disordered" evidence="2">
    <location>
        <begin position="1"/>
        <end position="22"/>
    </location>
</feature>
<proteinExistence type="predicted"/>
<protein>
    <submittedName>
        <fullName evidence="4">XRE family transcriptional regulator</fullName>
    </submittedName>
</protein>
<feature type="domain" description="HTH cro/C1-type" evidence="3">
    <location>
        <begin position="36"/>
        <end position="89"/>
    </location>
</feature>
<dbReference type="InterPro" id="IPR050807">
    <property type="entry name" value="TransReg_Diox_bact_type"/>
</dbReference>
<dbReference type="SUPFAM" id="SSF48452">
    <property type="entry name" value="TPR-like"/>
    <property type="match status" value="1"/>
</dbReference>
<dbReference type="Proteomes" id="UP000326029">
    <property type="component" value="Chromosome"/>
</dbReference>
<evidence type="ECO:0000313" key="4">
    <source>
        <dbReference type="EMBL" id="QEV33224.1"/>
    </source>
</evidence>
<dbReference type="SMART" id="SM00530">
    <property type="entry name" value="HTH_XRE"/>
    <property type="match status" value="1"/>
</dbReference>
<dbReference type="InterPro" id="IPR011990">
    <property type="entry name" value="TPR-like_helical_dom_sf"/>
</dbReference>
<dbReference type="Gene3D" id="1.10.260.40">
    <property type="entry name" value="lambda repressor-like DNA-binding domains"/>
    <property type="match status" value="1"/>
</dbReference>
<accession>A0ABX6BDY8</accession>
<evidence type="ECO:0000313" key="5">
    <source>
        <dbReference type="Proteomes" id="UP000326029"/>
    </source>
</evidence>
<evidence type="ECO:0000256" key="1">
    <source>
        <dbReference type="ARBA" id="ARBA00023125"/>
    </source>
</evidence>
<dbReference type="PROSITE" id="PS50943">
    <property type="entry name" value="HTH_CROC1"/>
    <property type="match status" value="1"/>
</dbReference>
<evidence type="ECO:0000259" key="3">
    <source>
        <dbReference type="PROSITE" id="PS50943"/>
    </source>
</evidence>